<keyword evidence="2" id="KW-1185">Reference proteome</keyword>
<name>A0AAD2FHE6_9STRA</name>
<dbReference type="AlphaFoldDB" id="A0AAD2FHE6"/>
<comment type="caution">
    <text evidence="1">The sequence shown here is derived from an EMBL/GenBank/DDBJ whole genome shotgun (WGS) entry which is preliminary data.</text>
</comment>
<reference evidence="1" key="1">
    <citation type="submission" date="2023-08" db="EMBL/GenBank/DDBJ databases">
        <authorList>
            <person name="Audoor S."/>
            <person name="Bilcke G."/>
        </authorList>
    </citation>
    <scope>NUCLEOTIDE SEQUENCE</scope>
</reference>
<dbReference type="EMBL" id="CAKOGP040000957">
    <property type="protein sequence ID" value="CAJ1940783.1"/>
    <property type="molecule type" value="Genomic_DNA"/>
</dbReference>
<protein>
    <submittedName>
        <fullName evidence="1">Uncharacterized protein</fullName>
    </submittedName>
</protein>
<evidence type="ECO:0000313" key="1">
    <source>
        <dbReference type="EMBL" id="CAJ1940783.1"/>
    </source>
</evidence>
<dbReference type="Proteomes" id="UP001295423">
    <property type="component" value="Unassembled WGS sequence"/>
</dbReference>
<accession>A0AAD2FHE6</accession>
<gene>
    <name evidence="1" type="ORF">CYCCA115_LOCUS7214</name>
</gene>
<evidence type="ECO:0000313" key="2">
    <source>
        <dbReference type="Proteomes" id="UP001295423"/>
    </source>
</evidence>
<proteinExistence type="predicted"/>
<organism evidence="1 2">
    <name type="scientific">Cylindrotheca closterium</name>
    <dbReference type="NCBI Taxonomy" id="2856"/>
    <lineage>
        <taxon>Eukaryota</taxon>
        <taxon>Sar</taxon>
        <taxon>Stramenopiles</taxon>
        <taxon>Ochrophyta</taxon>
        <taxon>Bacillariophyta</taxon>
        <taxon>Bacillariophyceae</taxon>
        <taxon>Bacillariophycidae</taxon>
        <taxon>Bacillariales</taxon>
        <taxon>Bacillariaceae</taxon>
        <taxon>Cylindrotheca</taxon>
    </lineage>
</organism>
<sequence length="102" mass="11711">MFWSSSWQQVSPSNERLLPEDKMARLLSSKHLREEVGRAIGAPDALSPQTTWLRTKIREVSMTRTFTRVVAKAHVHISGDLTKQVLLENYILDQNDEFPAFT</sequence>